<name>A0ACB8Z3W6_ARCLA</name>
<keyword evidence="2" id="KW-1185">Reference proteome</keyword>
<accession>A0ACB8Z3W6</accession>
<reference evidence="1 2" key="2">
    <citation type="journal article" date="2022" name="Mol. Ecol. Resour.">
        <title>The genomes of chicory, endive, great burdock and yacon provide insights into Asteraceae paleo-polyploidization history and plant inulin production.</title>
        <authorList>
            <person name="Fan W."/>
            <person name="Wang S."/>
            <person name="Wang H."/>
            <person name="Wang A."/>
            <person name="Jiang F."/>
            <person name="Liu H."/>
            <person name="Zhao H."/>
            <person name="Xu D."/>
            <person name="Zhang Y."/>
        </authorList>
    </citation>
    <scope>NUCLEOTIDE SEQUENCE [LARGE SCALE GENOMIC DNA]</scope>
    <source>
        <strain evidence="2">cv. Niubang</strain>
    </source>
</reference>
<dbReference type="EMBL" id="CM042057">
    <property type="protein sequence ID" value="KAI3692692.1"/>
    <property type="molecule type" value="Genomic_DNA"/>
</dbReference>
<comment type="caution">
    <text evidence="1">The sequence shown here is derived from an EMBL/GenBank/DDBJ whole genome shotgun (WGS) entry which is preliminary data.</text>
</comment>
<proteinExistence type="predicted"/>
<dbReference type="Proteomes" id="UP001055879">
    <property type="component" value="Linkage Group LG11"/>
</dbReference>
<organism evidence="1 2">
    <name type="scientific">Arctium lappa</name>
    <name type="common">Greater burdock</name>
    <name type="synonym">Lappa major</name>
    <dbReference type="NCBI Taxonomy" id="4217"/>
    <lineage>
        <taxon>Eukaryota</taxon>
        <taxon>Viridiplantae</taxon>
        <taxon>Streptophyta</taxon>
        <taxon>Embryophyta</taxon>
        <taxon>Tracheophyta</taxon>
        <taxon>Spermatophyta</taxon>
        <taxon>Magnoliopsida</taxon>
        <taxon>eudicotyledons</taxon>
        <taxon>Gunneridae</taxon>
        <taxon>Pentapetalae</taxon>
        <taxon>asterids</taxon>
        <taxon>campanulids</taxon>
        <taxon>Asterales</taxon>
        <taxon>Asteraceae</taxon>
        <taxon>Carduoideae</taxon>
        <taxon>Cardueae</taxon>
        <taxon>Arctiinae</taxon>
        <taxon>Arctium</taxon>
    </lineage>
</organism>
<sequence>MPKEWIMPFLILVPYLEAIELAFDFVSKEGLWTFDLNFQNLSLLLIIECFVDQPICDIQTIFEISTFFFDPVRQTLSIYINIHTYRHGRRFAFDT</sequence>
<reference evidence="2" key="1">
    <citation type="journal article" date="2022" name="Mol. Ecol. Resour.">
        <title>The genomes of chicory, endive, great burdock and yacon provide insights into Asteraceae palaeo-polyploidization history and plant inulin production.</title>
        <authorList>
            <person name="Fan W."/>
            <person name="Wang S."/>
            <person name="Wang H."/>
            <person name="Wang A."/>
            <person name="Jiang F."/>
            <person name="Liu H."/>
            <person name="Zhao H."/>
            <person name="Xu D."/>
            <person name="Zhang Y."/>
        </authorList>
    </citation>
    <scope>NUCLEOTIDE SEQUENCE [LARGE SCALE GENOMIC DNA]</scope>
    <source>
        <strain evidence="2">cv. Niubang</strain>
    </source>
</reference>
<evidence type="ECO:0000313" key="2">
    <source>
        <dbReference type="Proteomes" id="UP001055879"/>
    </source>
</evidence>
<evidence type="ECO:0000313" key="1">
    <source>
        <dbReference type="EMBL" id="KAI3692692.1"/>
    </source>
</evidence>
<protein>
    <submittedName>
        <fullName evidence="1">Uncharacterized protein</fullName>
    </submittedName>
</protein>
<gene>
    <name evidence="1" type="ORF">L6452_32513</name>
</gene>